<dbReference type="InterPro" id="IPR007842">
    <property type="entry name" value="HEPN_dom"/>
</dbReference>
<dbReference type="Pfam" id="PF05168">
    <property type="entry name" value="HEPN"/>
    <property type="match status" value="1"/>
</dbReference>
<sequence length="124" mass="14201">MSDDLSNCVRKATGYLANAKILVATDFPNGAITSSYYCFFWLVRGLLASKHIVTKRHSSAREMFSLHYIKSGEIPEQYKDDFATLFEQRQLADYDIDGDFSLEDILHLISLSENFLAFVNERYA</sequence>
<dbReference type="Gene3D" id="1.20.120.330">
    <property type="entry name" value="Nucleotidyltransferases domain 2"/>
    <property type="match status" value="1"/>
</dbReference>
<dbReference type="AlphaFoldDB" id="A0A4V1RVS0"/>
<proteinExistence type="inferred from homology"/>
<dbReference type="RefSeq" id="WP_129604842.1">
    <property type="nucleotide sequence ID" value="NZ_SBLB01000007.1"/>
</dbReference>
<gene>
    <name evidence="3" type="ORF">EQG79_23845</name>
</gene>
<dbReference type="InterPro" id="IPR052226">
    <property type="entry name" value="UPF0332_toxin"/>
</dbReference>
<organism evidence="3 4">
    <name type="scientific">Spirosoma sordidisoli</name>
    <dbReference type="NCBI Taxonomy" id="2502893"/>
    <lineage>
        <taxon>Bacteria</taxon>
        <taxon>Pseudomonadati</taxon>
        <taxon>Bacteroidota</taxon>
        <taxon>Cytophagia</taxon>
        <taxon>Cytophagales</taxon>
        <taxon>Cytophagaceae</taxon>
        <taxon>Spirosoma</taxon>
    </lineage>
</organism>
<evidence type="ECO:0000259" key="2">
    <source>
        <dbReference type="Pfam" id="PF05168"/>
    </source>
</evidence>
<evidence type="ECO:0000313" key="3">
    <source>
        <dbReference type="EMBL" id="RYC67738.1"/>
    </source>
</evidence>
<reference evidence="3 4" key="1">
    <citation type="submission" date="2019-01" db="EMBL/GenBank/DDBJ databases">
        <title>Spirosoma flava sp. nov., a propanil-degrading bacterium isolated from herbicide-contaminated soil.</title>
        <authorList>
            <person name="Zhang L."/>
            <person name="Jiang J.-D."/>
        </authorList>
    </citation>
    <scope>NUCLEOTIDE SEQUENCE [LARGE SCALE GENOMIC DNA]</scope>
    <source>
        <strain evidence="3 4">TY50</strain>
    </source>
</reference>
<evidence type="ECO:0000256" key="1">
    <source>
        <dbReference type="ARBA" id="ARBA00038248"/>
    </source>
</evidence>
<name>A0A4V1RVS0_9BACT</name>
<accession>A0A4V1RVS0</accession>
<keyword evidence="4" id="KW-1185">Reference proteome</keyword>
<comment type="caution">
    <text evidence="3">The sequence shown here is derived from an EMBL/GenBank/DDBJ whole genome shotgun (WGS) entry which is preliminary data.</text>
</comment>
<dbReference type="EMBL" id="SBLB01000007">
    <property type="protein sequence ID" value="RYC67738.1"/>
    <property type="molecule type" value="Genomic_DNA"/>
</dbReference>
<dbReference type="PANTHER" id="PTHR36565">
    <property type="entry name" value="UPF0332 PROTEIN TM_1000"/>
    <property type="match status" value="1"/>
</dbReference>
<evidence type="ECO:0000313" key="4">
    <source>
        <dbReference type="Proteomes" id="UP000290407"/>
    </source>
</evidence>
<feature type="domain" description="HEPN" evidence="2">
    <location>
        <begin position="8"/>
        <end position="121"/>
    </location>
</feature>
<dbReference type="Proteomes" id="UP000290407">
    <property type="component" value="Unassembled WGS sequence"/>
</dbReference>
<comment type="similarity">
    <text evidence="1">Belongs to the UPF0332 family.</text>
</comment>
<dbReference type="PANTHER" id="PTHR36565:SF1">
    <property type="entry name" value="UPF0332 PROTEIN TM_1000"/>
    <property type="match status" value="1"/>
</dbReference>
<protein>
    <submittedName>
        <fullName evidence="3">HEPN domain-containing protein</fullName>
    </submittedName>
</protein>